<keyword evidence="6" id="KW-0256">Endoplasmic reticulum</keyword>
<feature type="binding site" evidence="12">
    <location>
        <position position="281"/>
    </location>
    <ligand>
        <name>Zn(2+)</name>
        <dbReference type="ChEBI" id="CHEBI:29105"/>
        <note>catalytic</note>
    </ligand>
</feature>
<evidence type="ECO:0000313" key="18">
    <source>
        <dbReference type="EMBL" id="SFB69477.1"/>
    </source>
</evidence>
<dbReference type="RefSeq" id="WP_089784663.1">
    <property type="nucleotide sequence ID" value="NZ_FOKW01000001.1"/>
</dbReference>
<keyword evidence="8 15" id="KW-1133">Transmembrane helix</keyword>
<comment type="similarity">
    <text evidence="13">Belongs to the peptidase M48 family.</text>
</comment>
<keyword evidence="7 12" id="KW-0862">Zinc</keyword>
<comment type="cofactor">
    <cofactor evidence="12 13">
        <name>Zn(2+)</name>
        <dbReference type="ChEBI" id="CHEBI:29105"/>
    </cofactor>
    <text evidence="12 13">Binds 1 zinc ion per subunit.</text>
</comment>
<evidence type="ECO:0000259" key="17">
    <source>
        <dbReference type="Pfam" id="PF16491"/>
    </source>
</evidence>
<keyword evidence="9 13" id="KW-0482">Metalloprotease</keyword>
<dbReference type="InterPro" id="IPR027057">
    <property type="entry name" value="CAXX_Prtase_1"/>
</dbReference>
<feature type="active site" description="Proton donor" evidence="11">
    <location>
        <position position="358"/>
    </location>
</feature>
<evidence type="ECO:0000256" key="2">
    <source>
        <dbReference type="ARBA" id="ARBA00022670"/>
    </source>
</evidence>
<evidence type="ECO:0000256" key="12">
    <source>
        <dbReference type="PIRSR" id="PIRSR627057-2"/>
    </source>
</evidence>
<dbReference type="InterPro" id="IPR032456">
    <property type="entry name" value="Peptidase_M48_N"/>
</dbReference>
<feature type="transmembrane region" description="Helical" evidence="15">
    <location>
        <begin position="174"/>
        <end position="194"/>
    </location>
</feature>
<evidence type="ECO:0000256" key="13">
    <source>
        <dbReference type="RuleBase" id="RU003983"/>
    </source>
</evidence>
<dbReference type="GO" id="GO:0071586">
    <property type="term" value="P:CAAX-box protein processing"/>
    <property type="evidence" value="ECO:0007669"/>
    <property type="project" value="InterPro"/>
</dbReference>
<evidence type="ECO:0000259" key="16">
    <source>
        <dbReference type="Pfam" id="PF01435"/>
    </source>
</evidence>
<evidence type="ECO:0000256" key="15">
    <source>
        <dbReference type="SAM" id="Phobius"/>
    </source>
</evidence>
<feature type="transmembrane region" description="Helical" evidence="15">
    <location>
        <begin position="291"/>
        <end position="309"/>
    </location>
</feature>
<feature type="region of interest" description="Disordered" evidence="14">
    <location>
        <begin position="413"/>
        <end position="438"/>
    </location>
</feature>
<keyword evidence="19" id="KW-1185">Reference proteome</keyword>
<feature type="binding site" evidence="12">
    <location>
        <position position="354"/>
    </location>
    <ligand>
        <name>Zn(2+)</name>
        <dbReference type="ChEBI" id="CHEBI:29105"/>
        <note>catalytic</note>
    </ligand>
</feature>
<dbReference type="PANTHER" id="PTHR10120">
    <property type="entry name" value="CAAX PRENYL PROTEASE 1"/>
    <property type="match status" value="1"/>
</dbReference>
<keyword evidence="2 13" id="KW-0645">Protease</keyword>
<organism evidence="18 19">
    <name type="scientific">Natronobacterium haloterrestre</name>
    <name type="common">Halobiforma haloterrestris</name>
    <dbReference type="NCBI Taxonomy" id="148448"/>
    <lineage>
        <taxon>Archaea</taxon>
        <taxon>Methanobacteriati</taxon>
        <taxon>Methanobacteriota</taxon>
        <taxon>Stenosarchaea group</taxon>
        <taxon>Halobacteria</taxon>
        <taxon>Halobacteriales</taxon>
        <taxon>Natrialbaceae</taxon>
        <taxon>Natronobacterium</taxon>
    </lineage>
</organism>
<sequence>MLAYHALFLLLFVGTTAFFSVLAVLNVRHGRRALERERDWVEKRLDLGDLDRVIDYQRSKTLLSQVRTWLGVAVVLAALYSGALAEIVALLEGLGYGPVLTGVVFFAGAVVALRLLSLPFDAYDTFVIEERFDFNETTPGLFVRDAVLGTALGVVFAAALAAGVLWFVAAVPTYWWLAAVGLYAAFSLSMLVIYPRVIAPLFNDFEPIESGDLRRAVERVFERAGFSCDDVYVMDASKRSSHANAYFIGFGRTKRVVLFDTLVETMDREEIQAVLAHELAHWKRAHIWKQFAAGVVRVGAVFAVLWLLLETTWLYTMFDLPETAYAGLAVGALWIQPLAKLASPLENRLSLAHEREADAFATDVMGDGEPLIEALCRLASENLSNPFPHPLYATFHYTHPPIPDRIRYLQGLEEGGDLETDAGSGEPPSPASGSDASD</sequence>
<comment type="subcellular location">
    <subcellularLocation>
        <location evidence="1">Endoplasmic reticulum membrane</location>
        <topology evidence="1">Multi-pass membrane protein</topology>
    </subcellularLocation>
</comment>
<evidence type="ECO:0000256" key="3">
    <source>
        <dbReference type="ARBA" id="ARBA00022692"/>
    </source>
</evidence>
<accession>A0A1I1D3V8</accession>
<dbReference type="AlphaFoldDB" id="A0A1I1D3V8"/>
<dbReference type="EMBL" id="FOKW01000001">
    <property type="protein sequence ID" value="SFB69477.1"/>
    <property type="molecule type" value="Genomic_DNA"/>
</dbReference>
<evidence type="ECO:0000256" key="9">
    <source>
        <dbReference type="ARBA" id="ARBA00023049"/>
    </source>
</evidence>
<protein>
    <submittedName>
        <fullName evidence="18">STE24 endopeptidase</fullName>
    </submittedName>
</protein>
<keyword evidence="4 12" id="KW-0479">Metal-binding</keyword>
<evidence type="ECO:0000256" key="7">
    <source>
        <dbReference type="ARBA" id="ARBA00022833"/>
    </source>
</evidence>
<feature type="domain" description="CAAX prenyl protease 1 N-terminal" evidence="17">
    <location>
        <begin position="42"/>
        <end position="203"/>
    </location>
</feature>
<reference evidence="19" key="1">
    <citation type="submission" date="2016-10" db="EMBL/GenBank/DDBJ databases">
        <authorList>
            <person name="Varghese N."/>
            <person name="Submissions S."/>
        </authorList>
    </citation>
    <scope>NUCLEOTIDE SEQUENCE [LARGE SCALE GENOMIC DNA]</scope>
    <source>
        <strain evidence="19">DSM 13078</strain>
    </source>
</reference>
<dbReference type="GO" id="GO:0046872">
    <property type="term" value="F:metal ion binding"/>
    <property type="evidence" value="ECO:0007669"/>
    <property type="project" value="UniProtKB-KW"/>
</dbReference>
<feature type="active site" evidence="11">
    <location>
        <position position="278"/>
    </location>
</feature>
<proteinExistence type="inferred from homology"/>
<dbReference type="GO" id="GO:0004222">
    <property type="term" value="F:metalloendopeptidase activity"/>
    <property type="evidence" value="ECO:0007669"/>
    <property type="project" value="InterPro"/>
</dbReference>
<feature type="transmembrane region" description="Helical" evidence="15">
    <location>
        <begin position="96"/>
        <end position="116"/>
    </location>
</feature>
<name>A0A1I1D3V8_NATHA</name>
<feature type="transmembrane region" description="Helical" evidence="15">
    <location>
        <begin position="6"/>
        <end position="27"/>
    </location>
</feature>
<evidence type="ECO:0000256" key="11">
    <source>
        <dbReference type="PIRSR" id="PIRSR627057-1"/>
    </source>
</evidence>
<feature type="domain" description="Peptidase M48" evidence="16">
    <location>
        <begin position="209"/>
        <end position="411"/>
    </location>
</feature>
<evidence type="ECO:0000256" key="10">
    <source>
        <dbReference type="ARBA" id="ARBA00023136"/>
    </source>
</evidence>
<feature type="transmembrane region" description="Helical" evidence="15">
    <location>
        <begin position="146"/>
        <end position="168"/>
    </location>
</feature>
<feature type="transmembrane region" description="Helical" evidence="15">
    <location>
        <begin position="68"/>
        <end position="90"/>
    </location>
</feature>
<evidence type="ECO:0000256" key="14">
    <source>
        <dbReference type="SAM" id="MobiDB-lite"/>
    </source>
</evidence>
<keyword evidence="5 13" id="KW-0378">Hydrolase</keyword>
<dbReference type="Proteomes" id="UP000199161">
    <property type="component" value="Unassembled WGS sequence"/>
</dbReference>
<dbReference type="Pfam" id="PF16491">
    <property type="entry name" value="Peptidase_M48_N"/>
    <property type="match status" value="1"/>
</dbReference>
<dbReference type="FunFam" id="3.30.2010.10:FF:000002">
    <property type="entry name" value="CAAX prenyl protease"/>
    <property type="match status" value="1"/>
</dbReference>
<evidence type="ECO:0000313" key="19">
    <source>
        <dbReference type="Proteomes" id="UP000199161"/>
    </source>
</evidence>
<feature type="binding site" evidence="12">
    <location>
        <position position="277"/>
    </location>
    <ligand>
        <name>Zn(2+)</name>
        <dbReference type="ChEBI" id="CHEBI:29105"/>
        <note>catalytic</note>
    </ligand>
</feature>
<dbReference type="Pfam" id="PF01435">
    <property type="entry name" value="Peptidase_M48"/>
    <property type="match status" value="1"/>
</dbReference>
<keyword evidence="3 15" id="KW-0812">Transmembrane</keyword>
<evidence type="ECO:0000256" key="4">
    <source>
        <dbReference type="ARBA" id="ARBA00022723"/>
    </source>
</evidence>
<dbReference type="OrthoDB" id="28389at2157"/>
<dbReference type="CDD" id="cd07343">
    <property type="entry name" value="M48A_Zmpste24p_like"/>
    <property type="match status" value="1"/>
</dbReference>
<evidence type="ECO:0000256" key="1">
    <source>
        <dbReference type="ARBA" id="ARBA00004477"/>
    </source>
</evidence>
<evidence type="ECO:0000256" key="6">
    <source>
        <dbReference type="ARBA" id="ARBA00022824"/>
    </source>
</evidence>
<dbReference type="InterPro" id="IPR001915">
    <property type="entry name" value="Peptidase_M48"/>
</dbReference>
<evidence type="ECO:0000256" key="8">
    <source>
        <dbReference type="ARBA" id="ARBA00022989"/>
    </source>
</evidence>
<feature type="compositionally biased region" description="Low complexity" evidence="14">
    <location>
        <begin position="421"/>
        <end position="438"/>
    </location>
</feature>
<gene>
    <name evidence="18" type="ORF">SAMN05444422_101254</name>
</gene>
<dbReference type="Gene3D" id="3.30.2010.10">
    <property type="entry name" value="Metalloproteases ('zincins'), catalytic domain"/>
    <property type="match status" value="1"/>
</dbReference>
<evidence type="ECO:0000256" key="5">
    <source>
        <dbReference type="ARBA" id="ARBA00022801"/>
    </source>
</evidence>
<keyword evidence="10 15" id="KW-0472">Membrane</keyword>